<dbReference type="AlphaFoldDB" id="B0PCX7"/>
<dbReference type="EMBL" id="ABGD02000022">
    <property type="protein sequence ID" value="EDS10663.1"/>
    <property type="molecule type" value="Genomic_DNA"/>
</dbReference>
<sequence length="50" mass="5890">MSPKCNKCYISQLLSYRHQTQFVNYKIVKNSFNGKDLKKDNLICTHRGII</sequence>
<gene>
    <name evidence="1" type="ORF">ANACOL_02640</name>
</gene>
<keyword evidence="2" id="KW-1185">Reference proteome</keyword>
<comment type="caution">
    <text evidence="1">The sequence shown here is derived from an EMBL/GenBank/DDBJ whole genome shotgun (WGS) entry which is preliminary data.</text>
</comment>
<dbReference type="Proteomes" id="UP000003803">
    <property type="component" value="Unassembled WGS sequence"/>
</dbReference>
<accession>B0PCX7</accession>
<reference evidence="1" key="1">
    <citation type="submission" date="2007-11" db="EMBL/GenBank/DDBJ databases">
        <authorList>
            <person name="Fulton L."/>
            <person name="Clifton S."/>
            <person name="Fulton B."/>
            <person name="Xu J."/>
            <person name="Minx P."/>
            <person name="Pepin K.H."/>
            <person name="Johnson M."/>
            <person name="Thiruvilangam P."/>
            <person name="Bhonagiri V."/>
            <person name="Nash W.E."/>
            <person name="Mardis E.R."/>
            <person name="Wilson R.K."/>
        </authorList>
    </citation>
    <scope>NUCLEOTIDE SEQUENCE [LARGE SCALE GENOMIC DNA]</scope>
    <source>
        <strain evidence="1">DSM 17241</strain>
    </source>
</reference>
<proteinExistence type="predicted"/>
<evidence type="ECO:0000313" key="2">
    <source>
        <dbReference type="Proteomes" id="UP000003803"/>
    </source>
</evidence>
<organism evidence="1 2">
    <name type="scientific">Anaerotruncus colihominis DSM 17241</name>
    <dbReference type="NCBI Taxonomy" id="445972"/>
    <lineage>
        <taxon>Bacteria</taxon>
        <taxon>Bacillati</taxon>
        <taxon>Bacillota</taxon>
        <taxon>Clostridia</taxon>
        <taxon>Eubacteriales</taxon>
        <taxon>Oscillospiraceae</taxon>
        <taxon>Anaerotruncus</taxon>
    </lineage>
</organism>
<evidence type="ECO:0000313" key="1">
    <source>
        <dbReference type="EMBL" id="EDS10663.1"/>
    </source>
</evidence>
<dbReference type="HOGENOM" id="CLU_3113912_0_0_9"/>
<name>B0PCX7_9FIRM</name>
<protein>
    <submittedName>
        <fullName evidence="1">Uncharacterized protein</fullName>
    </submittedName>
</protein>
<reference evidence="1" key="2">
    <citation type="submission" date="2013-09" db="EMBL/GenBank/DDBJ databases">
        <title>Draft genome sequence of Anaerotruncus colihominis(DSM 17241).</title>
        <authorList>
            <person name="Sudarsanam P."/>
            <person name="Ley R."/>
            <person name="Guruge J."/>
            <person name="Turnbaugh P.J."/>
            <person name="Mahowald M."/>
            <person name="Liep D."/>
            <person name="Gordon J."/>
        </authorList>
    </citation>
    <scope>NUCLEOTIDE SEQUENCE</scope>
    <source>
        <strain evidence="1">DSM 17241</strain>
    </source>
</reference>